<proteinExistence type="predicted"/>
<name>A0AAV7QU20_PLEWA</name>
<sequence length="200" mass="21531">MELTDDEEFFDAVDASIYRVVSEAIGPLEDRLSQQRAHECAKFTASSLTPSAPPMSFNDSQSSTMVATPAKRSHEAGVDHNIFDCVKNSLLSLADSSLSLDSQSLSPSLHHTDSSGAQDDDAGPSRPWLPSNSQSTPQESTSDVADMLDPDDIIHPRSSEWAPSDKVACYVAGRIGKPLEKMDPTIVLGLSAPVLLYLIK</sequence>
<dbReference type="EMBL" id="JANPWB010000010">
    <property type="protein sequence ID" value="KAJ1142942.1"/>
    <property type="molecule type" value="Genomic_DNA"/>
</dbReference>
<reference evidence="2" key="1">
    <citation type="journal article" date="2022" name="bioRxiv">
        <title>Sequencing and chromosome-scale assembly of the giantPleurodeles waltlgenome.</title>
        <authorList>
            <person name="Brown T."/>
            <person name="Elewa A."/>
            <person name="Iarovenko S."/>
            <person name="Subramanian E."/>
            <person name="Araus A.J."/>
            <person name="Petzold A."/>
            <person name="Susuki M."/>
            <person name="Suzuki K.-i.T."/>
            <person name="Hayashi T."/>
            <person name="Toyoda A."/>
            <person name="Oliveira C."/>
            <person name="Osipova E."/>
            <person name="Leigh N.D."/>
            <person name="Simon A."/>
            <person name="Yun M.H."/>
        </authorList>
    </citation>
    <scope>NUCLEOTIDE SEQUENCE</scope>
    <source>
        <strain evidence="2">20211129_DDA</strain>
        <tissue evidence="2">Liver</tissue>
    </source>
</reference>
<gene>
    <name evidence="2" type="ORF">NDU88_009254</name>
</gene>
<dbReference type="AlphaFoldDB" id="A0AAV7QU20"/>
<feature type="region of interest" description="Disordered" evidence="1">
    <location>
        <begin position="102"/>
        <end position="160"/>
    </location>
</feature>
<accession>A0AAV7QU20</accession>
<feature type="compositionally biased region" description="Polar residues" evidence="1">
    <location>
        <begin position="130"/>
        <end position="143"/>
    </location>
</feature>
<organism evidence="2 3">
    <name type="scientific">Pleurodeles waltl</name>
    <name type="common">Iberian ribbed newt</name>
    <dbReference type="NCBI Taxonomy" id="8319"/>
    <lineage>
        <taxon>Eukaryota</taxon>
        <taxon>Metazoa</taxon>
        <taxon>Chordata</taxon>
        <taxon>Craniata</taxon>
        <taxon>Vertebrata</taxon>
        <taxon>Euteleostomi</taxon>
        <taxon>Amphibia</taxon>
        <taxon>Batrachia</taxon>
        <taxon>Caudata</taxon>
        <taxon>Salamandroidea</taxon>
        <taxon>Salamandridae</taxon>
        <taxon>Pleurodelinae</taxon>
        <taxon>Pleurodeles</taxon>
    </lineage>
</organism>
<evidence type="ECO:0000313" key="2">
    <source>
        <dbReference type="EMBL" id="KAJ1142942.1"/>
    </source>
</evidence>
<evidence type="ECO:0000256" key="1">
    <source>
        <dbReference type="SAM" id="MobiDB-lite"/>
    </source>
</evidence>
<comment type="caution">
    <text evidence="2">The sequence shown here is derived from an EMBL/GenBank/DDBJ whole genome shotgun (WGS) entry which is preliminary data.</text>
</comment>
<keyword evidence="3" id="KW-1185">Reference proteome</keyword>
<dbReference type="Proteomes" id="UP001066276">
    <property type="component" value="Chromosome 6"/>
</dbReference>
<protein>
    <submittedName>
        <fullName evidence="2">Uncharacterized protein</fullName>
    </submittedName>
</protein>
<evidence type="ECO:0000313" key="3">
    <source>
        <dbReference type="Proteomes" id="UP001066276"/>
    </source>
</evidence>